<name>A0A2A6D110_PRIPA</name>
<evidence type="ECO:0000313" key="2">
    <source>
        <dbReference type="Proteomes" id="UP000005239"/>
    </source>
</evidence>
<organism evidence="1 2">
    <name type="scientific">Pristionchus pacificus</name>
    <name type="common">Parasitic nematode worm</name>
    <dbReference type="NCBI Taxonomy" id="54126"/>
    <lineage>
        <taxon>Eukaryota</taxon>
        <taxon>Metazoa</taxon>
        <taxon>Ecdysozoa</taxon>
        <taxon>Nematoda</taxon>
        <taxon>Chromadorea</taxon>
        <taxon>Rhabditida</taxon>
        <taxon>Rhabditina</taxon>
        <taxon>Diplogasteromorpha</taxon>
        <taxon>Diplogasteroidea</taxon>
        <taxon>Neodiplogasteridae</taxon>
        <taxon>Pristionchus</taxon>
    </lineage>
</organism>
<dbReference type="EnsemblMetazoa" id="PPA39435.1">
    <property type="protein sequence ID" value="PPA39435.1"/>
    <property type="gene ID" value="WBGene00277804"/>
</dbReference>
<proteinExistence type="predicted"/>
<reference evidence="2" key="1">
    <citation type="journal article" date="2008" name="Nat. Genet.">
        <title>The Pristionchus pacificus genome provides a unique perspective on nematode lifestyle and parasitism.</title>
        <authorList>
            <person name="Dieterich C."/>
            <person name="Clifton S.W."/>
            <person name="Schuster L.N."/>
            <person name="Chinwalla A."/>
            <person name="Delehaunty K."/>
            <person name="Dinkelacker I."/>
            <person name="Fulton L."/>
            <person name="Fulton R."/>
            <person name="Godfrey J."/>
            <person name="Minx P."/>
            <person name="Mitreva M."/>
            <person name="Roeseler W."/>
            <person name="Tian H."/>
            <person name="Witte H."/>
            <person name="Yang S.P."/>
            <person name="Wilson R.K."/>
            <person name="Sommer R.J."/>
        </authorList>
    </citation>
    <scope>NUCLEOTIDE SEQUENCE [LARGE SCALE GENOMIC DNA]</scope>
    <source>
        <strain evidence="2">PS312</strain>
    </source>
</reference>
<reference evidence="1" key="2">
    <citation type="submission" date="2022-06" db="UniProtKB">
        <authorList>
            <consortium name="EnsemblMetazoa"/>
        </authorList>
    </citation>
    <scope>IDENTIFICATION</scope>
    <source>
        <strain evidence="1">PS312</strain>
    </source>
</reference>
<protein>
    <submittedName>
        <fullName evidence="1">Uncharacterized protein</fullName>
    </submittedName>
</protein>
<dbReference type="AlphaFoldDB" id="A0A2A6D110"/>
<accession>A0A8R1UUR6</accession>
<evidence type="ECO:0000313" key="1">
    <source>
        <dbReference type="EnsemblMetazoa" id="PPA39435.1"/>
    </source>
</evidence>
<gene>
    <name evidence="1" type="primary">WBGene00277804</name>
</gene>
<dbReference type="Proteomes" id="UP000005239">
    <property type="component" value="Unassembled WGS sequence"/>
</dbReference>
<accession>A0A2A6D110</accession>
<sequence length="136" mass="14991">MNFLVFTFLLIAVVSAGVEDVFGGLGDKIEEKVDGIVEKTNVDNIMNSICDPDPERPLKTFHRSPRRSMKRGSPWLRFTLVSGVPKVIYDETVQEAINSFEQIKSDAANSITDIKIEMPKIPTEVDLGGGIVVPLS</sequence>
<keyword evidence="2" id="KW-1185">Reference proteome</keyword>